<reference evidence="1" key="2">
    <citation type="submission" date="2020-11" db="EMBL/GenBank/DDBJ databases">
        <authorList>
            <person name="McCartney M.A."/>
            <person name="Auch B."/>
            <person name="Kono T."/>
            <person name="Mallez S."/>
            <person name="Becker A."/>
            <person name="Gohl D.M."/>
            <person name="Silverstein K.A.T."/>
            <person name="Koren S."/>
            <person name="Bechman K.B."/>
            <person name="Herman A."/>
            <person name="Abrahante J.E."/>
            <person name="Garbe J."/>
        </authorList>
    </citation>
    <scope>NUCLEOTIDE SEQUENCE</scope>
    <source>
        <strain evidence="1">Duluth1</strain>
        <tissue evidence="1">Whole animal</tissue>
    </source>
</reference>
<keyword evidence="2" id="KW-1185">Reference proteome</keyword>
<comment type="caution">
    <text evidence="1">The sequence shown here is derived from an EMBL/GenBank/DDBJ whole genome shotgun (WGS) entry which is preliminary data.</text>
</comment>
<organism evidence="1 2">
    <name type="scientific">Dreissena polymorpha</name>
    <name type="common">Zebra mussel</name>
    <name type="synonym">Mytilus polymorpha</name>
    <dbReference type="NCBI Taxonomy" id="45954"/>
    <lineage>
        <taxon>Eukaryota</taxon>
        <taxon>Metazoa</taxon>
        <taxon>Spiralia</taxon>
        <taxon>Lophotrochozoa</taxon>
        <taxon>Mollusca</taxon>
        <taxon>Bivalvia</taxon>
        <taxon>Autobranchia</taxon>
        <taxon>Heteroconchia</taxon>
        <taxon>Euheterodonta</taxon>
        <taxon>Imparidentia</taxon>
        <taxon>Neoheterodontei</taxon>
        <taxon>Myida</taxon>
        <taxon>Dreissenoidea</taxon>
        <taxon>Dreissenidae</taxon>
        <taxon>Dreissena</taxon>
    </lineage>
</organism>
<evidence type="ECO:0000313" key="2">
    <source>
        <dbReference type="Proteomes" id="UP000828390"/>
    </source>
</evidence>
<reference evidence="1" key="1">
    <citation type="journal article" date="2019" name="bioRxiv">
        <title>The Genome of the Zebra Mussel, Dreissena polymorpha: A Resource for Invasive Species Research.</title>
        <authorList>
            <person name="McCartney M.A."/>
            <person name="Auch B."/>
            <person name="Kono T."/>
            <person name="Mallez S."/>
            <person name="Zhang Y."/>
            <person name="Obille A."/>
            <person name="Becker A."/>
            <person name="Abrahante J.E."/>
            <person name="Garbe J."/>
            <person name="Badalamenti J.P."/>
            <person name="Herman A."/>
            <person name="Mangelson H."/>
            <person name="Liachko I."/>
            <person name="Sullivan S."/>
            <person name="Sone E.D."/>
            <person name="Koren S."/>
            <person name="Silverstein K.A.T."/>
            <person name="Beckman K.B."/>
            <person name="Gohl D.M."/>
        </authorList>
    </citation>
    <scope>NUCLEOTIDE SEQUENCE</scope>
    <source>
        <strain evidence="1">Duluth1</strain>
        <tissue evidence="1">Whole animal</tissue>
    </source>
</reference>
<dbReference type="Proteomes" id="UP000828390">
    <property type="component" value="Unassembled WGS sequence"/>
</dbReference>
<dbReference type="AlphaFoldDB" id="A0A9D4RHR8"/>
<accession>A0A9D4RHR8</accession>
<protein>
    <submittedName>
        <fullName evidence="1">Uncharacterized protein</fullName>
    </submittedName>
</protein>
<sequence length="133" mass="15156">MLLIILNRSESRRLRNLLRKSWHFRARRAQWNISSIAESSLRNTCTISALQQLHRPEKLSASFHYSLWQSLGGFTIDGGPVQVTHELFGNASNAVLLNRQKNDFFSSSVGIGKVCRLFPVVFNLFIEYAGYPS</sequence>
<dbReference type="EMBL" id="JAIWYP010000002">
    <property type="protein sequence ID" value="KAH3868769.1"/>
    <property type="molecule type" value="Genomic_DNA"/>
</dbReference>
<name>A0A9D4RHR8_DREPO</name>
<proteinExistence type="predicted"/>
<gene>
    <name evidence="1" type="ORF">DPMN_031922</name>
</gene>
<evidence type="ECO:0000313" key="1">
    <source>
        <dbReference type="EMBL" id="KAH3868769.1"/>
    </source>
</evidence>